<dbReference type="GO" id="GO:0006084">
    <property type="term" value="P:acetyl-CoA metabolic process"/>
    <property type="evidence" value="ECO:0007669"/>
    <property type="project" value="UniProtKB-UniRule"/>
</dbReference>
<dbReference type="PANTHER" id="PTHR40596">
    <property type="entry name" value="CITRATE LYASE ALPHA CHAIN"/>
    <property type="match status" value="1"/>
</dbReference>
<dbReference type="GO" id="GO:0005737">
    <property type="term" value="C:cytoplasm"/>
    <property type="evidence" value="ECO:0007669"/>
    <property type="project" value="UniProtKB-SubCell"/>
</dbReference>
<keyword evidence="1 2" id="KW-0456">Lyase</keyword>
<dbReference type="PANTHER" id="PTHR40596:SF1">
    <property type="entry name" value="CITRATE LYASE ALPHA CHAIN"/>
    <property type="match status" value="1"/>
</dbReference>
<dbReference type="EMBL" id="FLUQ01000005">
    <property type="protein sequence ID" value="SBW08962.1"/>
    <property type="molecule type" value="Genomic_DNA"/>
</dbReference>
<comment type="catalytic activity">
    <reaction evidence="1">
        <text>citrate = oxaloacetate + acetate</text>
        <dbReference type="Rhea" id="RHEA:10760"/>
        <dbReference type="ChEBI" id="CHEBI:16452"/>
        <dbReference type="ChEBI" id="CHEBI:16947"/>
        <dbReference type="ChEBI" id="CHEBI:30089"/>
        <dbReference type="EC" id="4.1.3.6"/>
    </reaction>
</comment>
<keyword evidence="1 2" id="KW-0808">Transferase</keyword>
<dbReference type="NCBIfam" id="TIGR01584">
    <property type="entry name" value="citF"/>
    <property type="match status" value="1"/>
</dbReference>
<protein>
    <recommendedName>
        <fullName evidence="1">Citrate lyase alpha chain</fullName>
        <shortName evidence="1">Citrase alpha chain</shortName>
        <ecNumber evidence="1">2.8.3.10</ecNumber>
        <ecNumber evidence="1">4.1.3.6</ecNumber>
    </recommendedName>
    <alternativeName>
        <fullName evidence="1">Citrate (pro-3S)-lyase alpha chain</fullName>
    </alternativeName>
    <alternativeName>
        <fullName evidence="1">Citrate CoA-transferase subunit</fullName>
    </alternativeName>
</protein>
<dbReference type="InterPro" id="IPR006472">
    <property type="entry name" value="Citrate_lyase_asu"/>
</dbReference>
<evidence type="ECO:0000313" key="2">
    <source>
        <dbReference type="EMBL" id="SBW08962.1"/>
    </source>
</evidence>
<proteinExistence type="predicted"/>
<dbReference type="Pfam" id="PF04223">
    <property type="entry name" value="CitF"/>
    <property type="match status" value="1"/>
</dbReference>
<dbReference type="InterPro" id="IPR037171">
    <property type="entry name" value="NagB/RpiA_transferase-like"/>
</dbReference>
<dbReference type="GO" id="GO:0008815">
    <property type="term" value="F:citrate (pro-3S)-lyase activity"/>
    <property type="evidence" value="ECO:0007669"/>
    <property type="project" value="UniProtKB-UniRule"/>
</dbReference>
<accession>A0A212KBC1</accession>
<reference evidence="2" key="1">
    <citation type="submission" date="2016-04" db="EMBL/GenBank/DDBJ databases">
        <authorList>
            <person name="Evans L.H."/>
            <person name="Alamgir A."/>
            <person name="Owens N."/>
            <person name="Weber N.D."/>
            <person name="Virtaneva K."/>
            <person name="Barbian K."/>
            <person name="Babar A."/>
            <person name="Rosenke K."/>
        </authorList>
    </citation>
    <scope>NUCLEOTIDE SEQUENCE</scope>
    <source>
        <strain evidence="2">86</strain>
    </source>
</reference>
<dbReference type="SUPFAM" id="SSF100950">
    <property type="entry name" value="NagB/RpiA/CoA transferase-like"/>
    <property type="match status" value="2"/>
</dbReference>
<gene>
    <name evidence="2" type="primary">citF</name>
    <name evidence="2" type="ORF">KL86DPRO_50032</name>
</gene>
<dbReference type="EC" id="4.1.3.6" evidence="1"/>
<evidence type="ECO:0000256" key="1">
    <source>
        <dbReference type="PIRNR" id="PIRNR009451"/>
    </source>
</evidence>
<dbReference type="GO" id="GO:0009346">
    <property type="term" value="C:ATP-independent citrate lyase complex"/>
    <property type="evidence" value="ECO:0007669"/>
    <property type="project" value="UniProtKB-UniRule"/>
</dbReference>
<name>A0A212KBC1_9DELT</name>
<comment type="catalytic activity">
    <reaction evidence="1">
        <text>citrate + acetyl-CoA = (3S)-citryl-CoA + acetate</text>
        <dbReference type="Rhea" id="RHEA:19405"/>
        <dbReference type="ChEBI" id="CHEBI:16947"/>
        <dbReference type="ChEBI" id="CHEBI:30089"/>
        <dbReference type="ChEBI" id="CHEBI:57288"/>
        <dbReference type="ChEBI" id="CHEBI:57321"/>
        <dbReference type="EC" id="2.8.3.10"/>
    </reaction>
</comment>
<organism evidence="2">
    <name type="scientific">uncultured delta proteobacterium</name>
    <dbReference type="NCBI Taxonomy" id="34034"/>
    <lineage>
        <taxon>Bacteria</taxon>
        <taxon>Deltaproteobacteria</taxon>
        <taxon>environmental samples</taxon>
    </lineage>
</organism>
<comment type="subcellular location">
    <subcellularLocation>
        <location evidence="1">Cytoplasm</location>
    </subcellularLocation>
</comment>
<sequence>MKNAAGREIPTSLPGYKEIIPYAGAFATRPPAGQRHRGRLSKAAYPHDGDKVLKSIEDAIDASGLKDGMTISFHHGLRNGDYVMNMVMFAIQKKGIKNLTLAPSSFLNSNDALIPLFKDGTIAAAQTSGLRSELGHFLTMNKLTKTTIVRPHGGRVRAIENGELQIDVMFLAAPTADTYGNVTGVLGPAACGSMGYAMVDSKFADTVVAVTDNLVDHPICPVSIPQYMVDFVVAVDAIGDPKGIATGALRGSKNPRDLIMAKMAAQIVEHAGYFKEGFAMQLGAGAASVSTGLYLRDLMLRDKITAGMAIGGIVGAFCDLLDEGLIRTMFDTQSFDDRTIKSLRDNPRHQEYDCGNYANPWNKGAMVNKLDYVILGATEVDVNFNVNVMTDSNGIMMGAVGGHPDASAGAKCTIITAPLLRGRLPMVTDSVQTISTPGETVDVIVTDRGVAVNPKRQDLLDNLKGSGLPIKPIEELRDMAYALSGGKPEPLKLSDQITAVIEYRDGTVLDVIRSPIMD</sequence>
<dbReference type="EC" id="2.8.3.10" evidence="1"/>
<dbReference type="AlphaFoldDB" id="A0A212KBC1"/>
<keyword evidence="1" id="KW-0963">Cytoplasm</keyword>
<dbReference type="Gene3D" id="3.40.1080.10">
    <property type="entry name" value="Glutaconate Coenzyme A-transferase"/>
    <property type="match status" value="2"/>
</dbReference>
<dbReference type="PIRSF" id="PIRSF009451">
    <property type="entry name" value="Citrt_lyas_alpha"/>
    <property type="match status" value="1"/>
</dbReference>
<dbReference type="GO" id="GO:0008814">
    <property type="term" value="F:citrate CoA-transferase activity"/>
    <property type="evidence" value="ECO:0007669"/>
    <property type="project" value="UniProtKB-UniRule"/>
</dbReference>